<evidence type="ECO:0000256" key="1">
    <source>
        <dbReference type="SAM" id="Phobius"/>
    </source>
</evidence>
<keyword evidence="1" id="KW-0472">Membrane</keyword>
<accession>A0A316YCQ7</accession>
<dbReference type="InParanoid" id="A0A316YCQ7"/>
<evidence type="ECO:0000313" key="3">
    <source>
        <dbReference type="Proteomes" id="UP000245768"/>
    </source>
</evidence>
<dbReference type="AlphaFoldDB" id="A0A316YCQ7"/>
<sequence length="185" mass="20065">MTSTTILLRDSFLDLMEGDLATKEAAGTLQAKPYIRMRSSILFAMLSSIAGIQACVIMHAQVHTEVALGTSISMQVWDNDVEVCHGNAAGNSHAEGSEVRRLDCGNGAWVEMSSQAANWRYHSKDGYEFAPAPGTGEKIGPKCTRPAPGEGVPSFKICNTFYRAEDGFACDKFPHHDNCQLDFCG</sequence>
<dbReference type="GeneID" id="37046147"/>
<reference evidence="2 3" key="1">
    <citation type="journal article" date="2018" name="Mol. Biol. Evol.">
        <title>Broad Genomic Sampling Reveals a Smut Pathogenic Ancestry of the Fungal Clade Ustilaginomycotina.</title>
        <authorList>
            <person name="Kijpornyongpan T."/>
            <person name="Mondo S.J."/>
            <person name="Barry K."/>
            <person name="Sandor L."/>
            <person name="Lee J."/>
            <person name="Lipzen A."/>
            <person name="Pangilinan J."/>
            <person name="LaButti K."/>
            <person name="Hainaut M."/>
            <person name="Henrissat B."/>
            <person name="Grigoriev I.V."/>
            <person name="Spatafora J.W."/>
            <person name="Aime M.C."/>
        </authorList>
    </citation>
    <scope>NUCLEOTIDE SEQUENCE [LARGE SCALE GENOMIC DNA]</scope>
    <source>
        <strain evidence="2 3">MCA 4198</strain>
    </source>
</reference>
<keyword evidence="1" id="KW-0812">Transmembrane</keyword>
<feature type="transmembrane region" description="Helical" evidence="1">
    <location>
        <begin position="41"/>
        <end position="60"/>
    </location>
</feature>
<keyword evidence="3" id="KW-1185">Reference proteome</keyword>
<protein>
    <submittedName>
        <fullName evidence="2">Uncharacterized protein</fullName>
    </submittedName>
</protein>
<proteinExistence type="predicted"/>
<dbReference type="Proteomes" id="UP000245768">
    <property type="component" value="Unassembled WGS sequence"/>
</dbReference>
<name>A0A316YCQ7_9BASI</name>
<keyword evidence="1" id="KW-1133">Transmembrane helix</keyword>
<dbReference type="EMBL" id="KZ819640">
    <property type="protein sequence ID" value="PWN87276.1"/>
    <property type="molecule type" value="Genomic_DNA"/>
</dbReference>
<evidence type="ECO:0000313" key="2">
    <source>
        <dbReference type="EMBL" id="PWN87276.1"/>
    </source>
</evidence>
<organism evidence="2 3">
    <name type="scientific">Acaromyces ingoldii</name>
    <dbReference type="NCBI Taxonomy" id="215250"/>
    <lineage>
        <taxon>Eukaryota</taxon>
        <taxon>Fungi</taxon>
        <taxon>Dikarya</taxon>
        <taxon>Basidiomycota</taxon>
        <taxon>Ustilaginomycotina</taxon>
        <taxon>Exobasidiomycetes</taxon>
        <taxon>Exobasidiales</taxon>
        <taxon>Cryptobasidiaceae</taxon>
        <taxon>Acaromyces</taxon>
    </lineage>
</organism>
<dbReference type="RefSeq" id="XP_025374474.1">
    <property type="nucleotide sequence ID" value="XM_025524231.1"/>
</dbReference>
<gene>
    <name evidence="2" type="ORF">FA10DRAFT_288725</name>
</gene>